<keyword evidence="1" id="KW-0694">RNA-binding</keyword>
<dbReference type="Gene3D" id="3.30.1370.160">
    <property type="match status" value="1"/>
</dbReference>
<organism evidence="3 4">
    <name type="scientific">Fredinandcohnia quinoae</name>
    <dbReference type="NCBI Taxonomy" id="2918902"/>
    <lineage>
        <taxon>Bacteria</taxon>
        <taxon>Bacillati</taxon>
        <taxon>Bacillota</taxon>
        <taxon>Bacilli</taxon>
        <taxon>Bacillales</taxon>
        <taxon>Bacillaceae</taxon>
        <taxon>Fredinandcohnia</taxon>
    </lineage>
</organism>
<feature type="domain" description="RNA-binding S4" evidence="2">
    <location>
        <begin position="181"/>
        <end position="238"/>
    </location>
</feature>
<dbReference type="InterPro" id="IPR036986">
    <property type="entry name" value="S4_RNA-bd_sf"/>
</dbReference>
<evidence type="ECO:0000313" key="4">
    <source>
        <dbReference type="Proteomes" id="UP001431131"/>
    </source>
</evidence>
<dbReference type="Pfam" id="PF01479">
    <property type="entry name" value="S4"/>
    <property type="match status" value="1"/>
</dbReference>
<dbReference type="SUPFAM" id="SSF55174">
    <property type="entry name" value="Alpha-L RNA-binding motif"/>
    <property type="match status" value="1"/>
</dbReference>
<dbReference type="CDD" id="cd00165">
    <property type="entry name" value="S4"/>
    <property type="match status" value="1"/>
</dbReference>
<dbReference type="InterPro" id="IPR012677">
    <property type="entry name" value="Nucleotide-bd_a/b_plait_sf"/>
</dbReference>
<comment type="caution">
    <text evidence="3">The sequence shown here is derived from an EMBL/GenBank/DDBJ whole genome shotgun (WGS) entry which is preliminary data.</text>
</comment>
<proteinExistence type="predicted"/>
<accession>A0AAW5DU03</accession>
<dbReference type="Gene3D" id="3.30.70.330">
    <property type="match status" value="1"/>
</dbReference>
<dbReference type="EMBL" id="JAKTTI010000001">
    <property type="protein sequence ID" value="MCH1623858.1"/>
    <property type="molecule type" value="Genomic_DNA"/>
</dbReference>
<sequence>MNLYQHFRKEEHAFIDQVLEWKDVVDIQYRPKLTDFLDPREQEIVKQVIGHNGDVLVDFLGGNPTAERKRALLFPQYYQPTDDDFMLTYLEIHYPVKFVSIDHRKVLGTLMSLGLKRGKFGDILTNEELMQFIAANEIADYLMLNLQSIGKATVSLRKISKEDLIEEIEEWTEQVTTVSSLRLDVVLAAIYNLSRQKVQTIIQNGLVKVNWKITDQSSFECREDDVLSVRGFGRSRIHMIEGKTKRDKWRIKIGRQI</sequence>
<keyword evidence="4" id="KW-1185">Reference proteome</keyword>
<evidence type="ECO:0000256" key="1">
    <source>
        <dbReference type="PROSITE-ProRule" id="PRU00182"/>
    </source>
</evidence>
<dbReference type="RefSeq" id="WP_240251918.1">
    <property type="nucleotide sequence ID" value="NZ_JAKTTI010000001.1"/>
</dbReference>
<dbReference type="PANTHER" id="PTHR13633:SF3">
    <property type="entry name" value="MITOCHONDRIAL TRANSCRIPTION RESCUE FACTOR 1"/>
    <property type="match status" value="1"/>
</dbReference>
<dbReference type="InterPro" id="IPR002942">
    <property type="entry name" value="S4_RNA-bd"/>
</dbReference>
<gene>
    <name evidence="3" type="ORF">MJG50_00850</name>
</gene>
<dbReference type="GO" id="GO:0003723">
    <property type="term" value="F:RNA binding"/>
    <property type="evidence" value="ECO:0007669"/>
    <property type="project" value="UniProtKB-KW"/>
</dbReference>
<dbReference type="PANTHER" id="PTHR13633">
    <property type="entry name" value="MITOCHONDRIAL TRANSCRIPTION RESCUE FACTOR 1"/>
    <property type="match status" value="1"/>
</dbReference>
<name>A0AAW5DU03_9BACI</name>
<reference evidence="3" key="1">
    <citation type="submission" date="2022-02" db="EMBL/GenBank/DDBJ databases">
        <title>Fredinandcohnia quinoae sp. nov. isolated from Chenopodium quinoa seeds.</title>
        <authorList>
            <person name="Saati-Santamaria Z."/>
            <person name="Flores-Felix J.D."/>
            <person name="Igual J.M."/>
            <person name="Velazquez E."/>
            <person name="Garcia-Fraile P."/>
            <person name="Martinez-Molina E."/>
        </authorList>
    </citation>
    <scope>NUCLEOTIDE SEQUENCE</scope>
    <source>
        <strain evidence="3">SECRCQ15</strain>
    </source>
</reference>
<evidence type="ECO:0000313" key="3">
    <source>
        <dbReference type="EMBL" id="MCH1623858.1"/>
    </source>
</evidence>
<dbReference type="Gene3D" id="3.10.290.10">
    <property type="entry name" value="RNA-binding S4 domain"/>
    <property type="match status" value="1"/>
</dbReference>
<dbReference type="Pfam" id="PF17774">
    <property type="entry name" value="YlmH_RBD"/>
    <property type="match status" value="1"/>
</dbReference>
<protein>
    <submittedName>
        <fullName evidence="3">RNA-binding protein</fullName>
    </submittedName>
</protein>
<dbReference type="PROSITE" id="PS50889">
    <property type="entry name" value="S4"/>
    <property type="match status" value="1"/>
</dbReference>
<dbReference type="SMART" id="SM00363">
    <property type="entry name" value="S4"/>
    <property type="match status" value="1"/>
</dbReference>
<dbReference type="Proteomes" id="UP001431131">
    <property type="component" value="Unassembled WGS sequence"/>
</dbReference>
<dbReference type="InterPro" id="IPR040591">
    <property type="entry name" value="RqcP2_RBD"/>
</dbReference>
<dbReference type="AlphaFoldDB" id="A0AAW5DU03"/>
<evidence type="ECO:0000259" key="2">
    <source>
        <dbReference type="SMART" id="SM00363"/>
    </source>
</evidence>